<dbReference type="PROSITE" id="PS50110">
    <property type="entry name" value="RESPONSE_REGULATORY"/>
    <property type="match status" value="1"/>
</dbReference>
<comment type="catalytic activity">
    <reaction evidence="1">
        <text>ATP + protein L-histidine = ADP + protein N-phospho-L-histidine.</text>
        <dbReference type="EC" id="2.7.13.3"/>
    </reaction>
</comment>
<gene>
    <name evidence="8" type="ORF">CYMTET_20209</name>
</gene>
<reference evidence="8 9" key="1">
    <citation type="journal article" date="2015" name="Genome Biol. Evol.">
        <title>Comparative Genomics of a Bacterivorous Green Alga Reveals Evolutionary Causalities and Consequences of Phago-Mixotrophic Mode of Nutrition.</title>
        <authorList>
            <person name="Burns J.A."/>
            <person name="Paasch A."/>
            <person name="Narechania A."/>
            <person name="Kim E."/>
        </authorList>
    </citation>
    <scope>NUCLEOTIDE SEQUENCE [LARGE SCALE GENOMIC DNA]</scope>
    <source>
        <strain evidence="8 9">PLY_AMNH</strain>
    </source>
</reference>
<organism evidence="8 9">
    <name type="scientific">Cymbomonas tetramitiformis</name>
    <dbReference type="NCBI Taxonomy" id="36881"/>
    <lineage>
        <taxon>Eukaryota</taxon>
        <taxon>Viridiplantae</taxon>
        <taxon>Chlorophyta</taxon>
        <taxon>Pyramimonadophyceae</taxon>
        <taxon>Pyramimonadales</taxon>
        <taxon>Pyramimonadaceae</taxon>
        <taxon>Cymbomonas</taxon>
    </lineage>
</organism>
<evidence type="ECO:0000256" key="3">
    <source>
        <dbReference type="ARBA" id="ARBA00022679"/>
    </source>
</evidence>
<evidence type="ECO:0000259" key="7">
    <source>
        <dbReference type="PROSITE" id="PS50110"/>
    </source>
</evidence>
<name>A0AAE0G4H7_9CHLO</name>
<evidence type="ECO:0000259" key="6">
    <source>
        <dbReference type="PROSITE" id="PS50109"/>
    </source>
</evidence>
<dbReference type="SUPFAM" id="SSF55874">
    <property type="entry name" value="ATPase domain of HSP90 chaperone/DNA topoisomerase II/histidine kinase"/>
    <property type="match status" value="1"/>
</dbReference>
<dbReference type="Proteomes" id="UP001190700">
    <property type="component" value="Unassembled WGS sequence"/>
</dbReference>
<keyword evidence="3" id="KW-0808">Transferase</keyword>
<evidence type="ECO:0000256" key="2">
    <source>
        <dbReference type="ARBA" id="ARBA00012438"/>
    </source>
</evidence>
<accession>A0AAE0G4H7</accession>
<dbReference type="GO" id="GO:0005886">
    <property type="term" value="C:plasma membrane"/>
    <property type="evidence" value="ECO:0007669"/>
    <property type="project" value="TreeGrafter"/>
</dbReference>
<dbReference type="Gene3D" id="3.30.565.10">
    <property type="entry name" value="Histidine kinase-like ATPase, C-terminal domain"/>
    <property type="match status" value="1"/>
</dbReference>
<dbReference type="PANTHER" id="PTHR43047:SF72">
    <property type="entry name" value="OSMOSENSING HISTIDINE PROTEIN KINASE SLN1"/>
    <property type="match status" value="1"/>
</dbReference>
<feature type="domain" description="Histidine kinase" evidence="6">
    <location>
        <begin position="36"/>
        <end position="215"/>
    </location>
</feature>
<dbReference type="EC" id="2.7.13.3" evidence="2"/>
<dbReference type="Pfam" id="PF00072">
    <property type="entry name" value="Response_reg"/>
    <property type="match status" value="1"/>
</dbReference>
<evidence type="ECO:0000256" key="4">
    <source>
        <dbReference type="ARBA" id="ARBA00022777"/>
    </source>
</evidence>
<evidence type="ECO:0000313" key="9">
    <source>
        <dbReference type="Proteomes" id="UP001190700"/>
    </source>
</evidence>
<dbReference type="InterPro" id="IPR003594">
    <property type="entry name" value="HATPase_dom"/>
</dbReference>
<dbReference type="Gene3D" id="3.40.50.2300">
    <property type="match status" value="1"/>
</dbReference>
<dbReference type="InterPro" id="IPR036890">
    <property type="entry name" value="HATPase_C_sf"/>
</dbReference>
<proteinExistence type="predicted"/>
<evidence type="ECO:0000256" key="5">
    <source>
        <dbReference type="PROSITE-ProRule" id="PRU00169"/>
    </source>
</evidence>
<feature type="modified residue" description="4-aspartylphosphate" evidence="5">
    <location>
        <position position="346"/>
    </location>
</feature>
<feature type="non-terminal residue" evidence="8">
    <location>
        <position position="1"/>
    </location>
</feature>
<keyword evidence="5" id="KW-0597">Phosphoprotein</keyword>
<dbReference type="PROSITE" id="PS50109">
    <property type="entry name" value="HIS_KIN"/>
    <property type="match status" value="1"/>
</dbReference>
<dbReference type="GO" id="GO:0009927">
    <property type="term" value="F:histidine phosphotransfer kinase activity"/>
    <property type="evidence" value="ECO:0007669"/>
    <property type="project" value="TreeGrafter"/>
</dbReference>
<dbReference type="EMBL" id="LGRX02009743">
    <property type="protein sequence ID" value="KAK3271439.1"/>
    <property type="molecule type" value="Genomic_DNA"/>
</dbReference>
<keyword evidence="9" id="KW-1185">Reference proteome</keyword>
<dbReference type="GO" id="GO:0000155">
    <property type="term" value="F:phosphorelay sensor kinase activity"/>
    <property type="evidence" value="ECO:0007669"/>
    <property type="project" value="TreeGrafter"/>
</dbReference>
<sequence length="411" mass="45545">FQKELVVCSMNDVTEEMQQEENRQLHKEIEAKAISRLLHDLKTPMNVAASVADDVISSFQTHQIECPELSRNVDLLRTVCRIASNRASAYSIHKEAVMQYTYTSCLATAVGDSIDLYKPLFSKLEDLQFVKETDIPVNIASLIPEDAIRRNLENLISNAIKYTHKGYIKVAYSLLDNMLQIQVEDTGKGVPPSKKEDVFKGTQLQYTSEGIGVGLQSVMLLSDSVRCYDNPRVQGSVFEFTMVVTLTGNDDPGTPTGMSVSEVECTETGSNESRDMAAPPSHPPCIADGIDNTLSILLVEDDKIQLAILKKKVMHAFPHCKLLTACNGLEGLELIRHHDCDIILSDFNMPVMDGASMFKKAYSEMDMSSTWCGLISAGIQSQIPSVPGVHIQDKACLKLEHILEMMPSQKR</sequence>
<comment type="caution">
    <text evidence="8">The sequence shown here is derived from an EMBL/GenBank/DDBJ whole genome shotgun (WGS) entry which is preliminary data.</text>
</comment>
<dbReference type="InterPro" id="IPR001789">
    <property type="entry name" value="Sig_transdc_resp-reg_receiver"/>
</dbReference>
<evidence type="ECO:0000256" key="1">
    <source>
        <dbReference type="ARBA" id="ARBA00000085"/>
    </source>
</evidence>
<dbReference type="Pfam" id="PF02518">
    <property type="entry name" value="HATPase_c"/>
    <property type="match status" value="1"/>
</dbReference>
<dbReference type="SUPFAM" id="SSF52172">
    <property type="entry name" value="CheY-like"/>
    <property type="match status" value="1"/>
</dbReference>
<evidence type="ECO:0000313" key="8">
    <source>
        <dbReference type="EMBL" id="KAK3271439.1"/>
    </source>
</evidence>
<dbReference type="InterPro" id="IPR011006">
    <property type="entry name" value="CheY-like_superfamily"/>
</dbReference>
<feature type="domain" description="Response regulatory" evidence="7">
    <location>
        <begin position="295"/>
        <end position="411"/>
    </location>
</feature>
<protein>
    <recommendedName>
        <fullName evidence="2">histidine kinase</fullName>
        <ecNumber evidence="2">2.7.13.3</ecNumber>
    </recommendedName>
</protein>
<dbReference type="PANTHER" id="PTHR43047">
    <property type="entry name" value="TWO-COMPONENT HISTIDINE PROTEIN KINASE"/>
    <property type="match status" value="1"/>
</dbReference>
<dbReference type="SMART" id="SM00387">
    <property type="entry name" value="HATPase_c"/>
    <property type="match status" value="1"/>
</dbReference>
<dbReference type="AlphaFoldDB" id="A0AAE0G4H7"/>
<keyword evidence="4" id="KW-0418">Kinase</keyword>
<dbReference type="InterPro" id="IPR005467">
    <property type="entry name" value="His_kinase_dom"/>
</dbReference>